<evidence type="ECO:0000313" key="3">
    <source>
        <dbReference type="EMBL" id="GJU05109.1"/>
    </source>
</evidence>
<organism evidence="3 4">
    <name type="scientific">Tanacetum coccineum</name>
    <dbReference type="NCBI Taxonomy" id="301880"/>
    <lineage>
        <taxon>Eukaryota</taxon>
        <taxon>Viridiplantae</taxon>
        <taxon>Streptophyta</taxon>
        <taxon>Embryophyta</taxon>
        <taxon>Tracheophyta</taxon>
        <taxon>Spermatophyta</taxon>
        <taxon>Magnoliopsida</taxon>
        <taxon>eudicotyledons</taxon>
        <taxon>Gunneridae</taxon>
        <taxon>Pentapetalae</taxon>
        <taxon>asterids</taxon>
        <taxon>campanulids</taxon>
        <taxon>Asterales</taxon>
        <taxon>Asteraceae</taxon>
        <taxon>Asteroideae</taxon>
        <taxon>Anthemideae</taxon>
        <taxon>Anthemidinae</taxon>
        <taxon>Tanacetum</taxon>
    </lineage>
</organism>
<dbReference type="Proteomes" id="UP001151760">
    <property type="component" value="Unassembled WGS sequence"/>
</dbReference>
<comment type="caution">
    <text evidence="3">The sequence shown here is derived from an EMBL/GenBank/DDBJ whole genome shotgun (WGS) entry which is preliminary data.</text>
</comment>
<sequence>MTPKTISSGLMPNPPSSTLYVPPTKKDWDILFQPMFDEYFSPLPSVASLVPAVIVLEPVNSTGTPSSTIIDQDAPSPSTSQTPQETQSLVIPSGVKEQDVIPTNVYSVNQPPEHLRKWTKDHPLDNVTGNPSRPISTRHQLQTEDMFCYFDAFLTSVKLKNYKEALKETYRVMIITLKWIFKVKLDEIGGVLQNKARLVARGYRQEEGIDFEESFVTVARLEAMIVSSQAKIRQFFHDGYGVIVSSTTSTRMVKICDNCQATTDLDKSLSKLFDNKNVVLLPRYMKDNQMAVWAVWEIRGSVTVVGKPKRVKDYSYHKEKTLLCKQAEKAHYSYMEKIQEVPTADSGTDIKPLEQVQYDAKYNVFDNERQHSEKPESISNTCVVEKVDSNVIPDSLDMCDNDI</sequence>
<proteinExistence type="predicted"/>
<feature type="domain" description="Reverse transcriptase Ty1/copia-type" evidence="2">
    <location>
        <begin position="174"/>
        <end position="224"/>
    </location>
</feature>
<accession>A0ABQ5IXZ6</accession>
<evidence type="ECO:0000256" key="1">
    <source>
        <dbReference type="SAM" id="MobiDB-lite"/>
    </source>
</evidence>
<dbReference type="EMBL" id="BQNB010021316">
    <property type="protein sequence ID" value="GJU05109.1"/>
    <property type="molecule type" value="Genomic_DNA"/>
</dbReference>
<evidence type="ECO:0000259" key="2">
    <source>
        <dbReference type="Pfam" id="PF07727"/>
    </source>
</evidence>
<keyword evidence="4" id="KW-1185">Reference proteome</keyword>
<dbReference type="Pfam" id="PF07727">
    <property type="entry name" value="RVT_2"/>
    <property type="match status" value="1"/>
</dbReference>
<feature type="region of interest" description="Disordered" evidence="1">
    <location>
        <begin position="64"/>
        <end position="87"/>
    </location>
</feature>
<protein>
    <submittedName>
        <fullName evidence="3">Retrovirus-related pol polyprotein from transposon TNT 1-94</fullName>
    </submittedName>
</protein>
<evidence type="ECO:0000313" key="4">
    <source>
        <dbReference type="Proteomes" id="UP001151760"/>
    </source>
</evidence>
<dbReference type="InterPro" id="IPR013103">
    <property type="entry name" value="RVT_2"/>
</dbReference>
<reference evidence="3" key="2">
    <citation type="submission" date="2022-01" db="EMBL/GenBank/DDBJ databases">
        <authorList>
            <person name="Yamashiro T."/>
            <person name="Shiraishi A."/>
            <person name="Satake H."/>
            <person name="Nakayama K."/>
        </authorList>
    </citation>
    <scope>NUCLEOTIDE SEQUENCE</scope>
</reference>
<gene>
    <name evidence="3" type="ORF">Tco_1121539</name>
</gene>
<name>A0ABQ5IXZ6_9ASTR</name>
<reference evidence="3" key="1">
    <citation type="journal article" date="2022" name="Int. J. Mol. Sci.">
        <title>Draft Genome of Tanacetum Coccineum: Genomic Comparison of Closely Related Tanacetum-Family Plants.</title>
        <authorList>
            <person name="Yamashiro T."/>
            <person name="Shiraishi A."/>
            <person name="Nakayama K."/>
            <person name="Satake H."/>
        </authorList>
    </citation>
    <scope>NUCLEOTIDE SEQUENCE</scope>
</reference>